<protein>
    <submittedName>
        <fullName evidence="1">Uncharacterized protein</fullName>
    </submittedName>
</protein>
<accession>A0A1T0A4B4</accession>
<evidence type="ECO:0000313" key="1">
    <source>
        <dbReference type="EMBL" id="OOR90575.1"/>
    </source>
</evidence>
<dbReference type="Proteomes" id="UP000190435">
    <property type="component" value="Unassembled WGS sequence"/>
</dbReference>
<dbReference type="EMBL" id="UGQE01000002">
    <property type="protein sequence ID" value="STZ13717.1"/>
    <property type="molecule type" value="Genomic_DNA"/>
</dbReference>
<evidence type="ECO:0000313" key="4">
    <source>
        <dbReference type="Proteomes" id="UP000190435"/>
    </source>
</evidence>
<name>A0A1T0A4B4_9GAMM</name>
<organism evidence="1 4">
    <name type="scientific">Moraxella caviae</name>
    <dbReference type="NCBI Taxonomy" id="34060"/>
    <lineage>
        <taxon>Bacteria</taxon>
        <taxon>Pseudomonadati</taxon>
        <taxon>Pseudomonadota</taxon>
        <taxon>Gammaproteobacteria</taxon>
        <taxon>Moraxellales</taxon>
        <taxon>Moraxellaceae</taxon>
        <taxon>Moraxella</taxon>
    </lineage>
</organism>
<evidence type="ECO:0000313" key="5">
    <source>
        <dbReference type="Proteomes" id="UP000255279"/>
    </source>
</evidence>
<dbReference type="STRING" id="34060.B0181_04660"/>
<reference evidence="2 5" key="2">
    <citation type="submission" date="2018-06" db="EMBL/GenBank/DDBJ databases">
        <authorList>
            <consortium name="Pathogen Informatics"/>
            <person name="Doyle S."/>
        </authorList>
    </citation>
    <scope>NUCLEOTIDE SEQUENCE [LARGE SCALE GENOMIC DNA]</scope>
    <source>
        <strain evidence="2 5">NCTC10293</strain>
    </source>
</reference>
<dbReference type="EMBL" id="MUXU01000031">
    <property type="protein sequence ID" value="OOR90575.1"/>
    <property type="molecule type" value="Genomic_DNA"/>
</dbReference>
<dbReference type="AlphaFoldDB" id="A0A1T0A4B4"/>
<dbReference type="RefSeq" id="WP_078276323.1">
    <property type="nucleotide sequence ID" value="NZ_CAACXO010000079.1"/>
</dbReference>
<gene>
    <name evidence="1" type="ORF">B0181_04660</name>
    <name evidence="2" type="ORF">NCTC10293_01197</name>
    <name evidence="3" type="ORF">NCTC10293_01295</name>
</gene>
<keyword evidence="4" id="KW-1185">Reference proteome</keyword>
<evidence type="ECO:0000313" key="2">
    <source>
        <dbReference type="EMBL" id="STZ13619.1"/>
    </source>
</evidence>
<dbReference type="Proteomes" id="UP000255279">
    <property type="component" value="Unassembled WGS sequence"/>
</dbReference>
<dbReference type="OrthoDB" id="1028208at2"/>
<evidence type="ECO:0000313" key="3">
    <source>
        <dbReference type="EMBL" id="STZ13717.1"/>
    </source>
</evidence>
<sequence length="114" mass="12504">MTILSVKLKNLVQKANCTIATQGNTAPLALEFHLKNIIRNGVKYGCSGFIKDANTGKIVYVNTEGTTLRNGQGDSYLYRLARHLKDYSGGSNRWAQADNLPSSIVSLLLNKPCF</sequence>
<reference evidence="1 4" key="1">
    <citation type="submission" date="2017-02" db="EMBL/GenBank/DDBJ databases">
        <title>Draft genome sequence of Moraxella caviae CCUG 355 type strain.</title>
        <authorList>
            <person name="Engstrom-Jakobsson H."/>
            <person name="Salva-Serra F."/>
            <person name="Thorell K."/>
            <person name="Gonzales-Siles L."/>
            <person name="Karlsson R."/>
            <person name="Boulund F."/>
            <person name="Engstrand L."/>
            <person name="Moore E."/>
        </authorList>
    </citation>
    <scope>NUCLEOTIDE SEQUENCE [LARGE SCALE GENOMIC DNA]</scope>
    <source>
        <strain evidence="1 4">CCUG 355</strain>
    </source>
</reference>
<proteinExistence type="predicted"/>
<dbReference type="EMBL" id="UGQE01000002">
    <property type="protein sequence ID" value="STZ13619.1"/>
    <property type="molecule type" value="Genomic_DNA"/>
</dbReference>